<accession>A0A7T1AN96</accession>
<name>A0A7T1AN96_ATRLM</name>
<evidence type="ECO:0000313" key="2">
    <source>
        <dbReference type="Proteomes" id="UP000594463"/>
    </source>
</evidence>
<dbReference type="Proteomes" id="UP000594463">
    <property type="component" value="Chromosome"/>
</dbReference>
<dbReference type="PROSITE" id="PS51257">
    <property type="entry name" value="PROKAR_LIPOPROTEIN"/>
    <property type="match status" value="1"/>
</dbReference>
<dbReference type="EMBL" id="CP065383">
    <property type="protein sequence ID" value="QPM69044.1"/>
    <property type="molecule type" value="Genomic_DNA"/>
</dbReference>
<organism evidence="1 2">
    <name type="scientific">Atribacter laminatus</name>
    <dbReference type="NCBI Taxonomy" id="2847778"/>
    <lineage>
        <taxon>Bacteria</taxon>
        <taxon>Pseudomonadati</taxon>
        <taxon>Atribacterota</taxon>
        <taxon>Atribacteria</taxon>
        <taxon>Atribacterales</taxon>
        <taxon>Atribacteraceae</taxon>
        <taxon>Atribacter</taxon>
    </lineage>
</organism>
<dbReference type="KEGG" id="alam:RT761_02272"/>
<dbReference type="AlphaFoldDB" id="A0A7T1AN96"/>
<keyword evidence="2" id="KW-1185">Reference proteome</keyword>
<evidence type="ECO:0000313" key="1">
    <source>
        <dbReference type="EMBL" id="QPM69044.1"/>
    </source>
</evidence>
<gene>
    <name evidence="1" type="ORF">RT761_02272</name>
</gene>
<sequence length="169" mass="19131">MNKKLFVEILSITLIMMLVVGCSLTNIPDAPNLNETKKPSAQSMAHQQATVHVPAWAHAALPFSPVWTSKIEIRDYWKEDNTFEVIKIGDKIIAEPGLYTGVYVTNKSEIEQIFECFKGDTCIMGPYSIDPNYGSMVKLDYNQSLTGCTLVSVEPKEDFENYWIIKFLE</sequence>
<proteinExistence type="predicted"/>
<dbReference type="RefSeq" id="WP_218111531.1">
    <property type="nucleotide sequence ID" value="NZ_CP065383.1"/>
</dbReference>
<reference evidence="1 2" key="1">
    <citation type="journal article" date="2021" name="Nat. Commun.">
        <title>Isolation of a member of the candidate phylum Atribacteria reveals a unique cell membrane structure.</title>
        <authorList>
            <person name="Taiki K."/>
            <person name="Nobu M.K."/>
            <person name="Kusada H."/>
            <person name="Meng X.-Y."/>
            <person name="Hosoki N."/>
            <person name="Uematsu K."/>
            <person name="Yoshioka H."/>
            <person name="Kamagata Y."/>
            <person name="Tamaki H."/>
        </authorList>
    </citation>
    <scope>NUCLEOTIDE SEQUENCE [LARGE SCALE GENOMIC DNA]</scope>
    <source>
        <strain evidence="1 2">RT761</strain>
    </source>
</reference>
<protein>
    <submittedName>
        <fullName evidence="1">Uncharacterized protein</fullName>
    </submittedName>
</protein>